<sequence>MGLYYMETIPQVSHLNPAMQPRANGFFALPNVNQLFQSDVAFSDVFQDVGGGEWVDPRSRRYDFAQLYKATGDAFNINEQVDVGLLGFGFRSGRDYFSFALSVKGAVNMGTPYDLLKIGENGFPAGSKFDFSTLRTKTITYKEISLGYSREWNEYLTVGVNVKPLFGMVGMQSDINRFELHTSRQQYDLFVDGHIYSSAPLEVVEGAPGDFPESVEGKEMSDSDWSSYLSSFKNPGIALDMGAVYALNDQWEFSAALNNLGFIKWTEDLNSLSFDGTYSFKGLEVDGSNKDDLDAAVEAIGDSLKTVINYGVGQESFSMGLIPAYTWAPVTTSTMPYPLAFCREVSSRRTTFGRILTCPPTYNPTALWPSM</sequence>
<accession>A0A0E9LVN4</accession>
<dbReference type="Gene3D" id="2.40.160.60">
    <property type="entry name" value="Outer membrane protein transport protein (OMPP1/FadL/TodX)"/>
    <property type="match status" value="1"/>
</dbReference>
<dbReference type="AlphaFoldDB" id="A0A0E9LVN4"/>
<evidence type="ECO:0000259" key="1">
    <source>
        <dbReference type="Pfam" id="PF18990"/>
    </source>
</evidence>
<dbReference type="Proteomes" id="UP000032900">
    <property type="component" value="Unassembled WGS sequence"/>
</dbReference>
<reference evidence="2 3" key="1">
    <citation type="journal article" date="2015" name="Microbes Environ.">
        <title>Distribution and evolution of nitrogen fixation genes in the phylum bacteroidetes.</title>
        <authorList>
            <person name="Inoue J."/>
            <person name="Oshima K."/>
            <person name="Suda W."/>
            <person name="Sakamoto M."/>
            <person name="Iino T."/>
            <person name="Noda S."/>
            <person name="Hongoh Y."/>
            <person name="Hattori M."/>
            <person name="Ohkuma M."/>
        </authorList>
    </citation>
    <scope>NUCLEOTIDE SEQUENCE [LARGE SCALE GENOMIC DNA]</scope>
    <source>
        <strain evidence="2">JCM 15548</strain>
    </source>
</reference>
<protein>
    <recommendedName>
        <fullName evidence="1">DUF5723 domain-containing protein</fullName>
    </recommendedName>
</protein>
<organism evidence="2 3">
    <name type="scientific">Geofilum rubicundum JCM 15548</name>
    <dbReference type="NCBI Taxonomy" id="1236989"/>
    <lineage>
        <taxon>Bacteria</taxon>
        <taxon>Pseudomonadati</taxon>
        <taxon>Bacteroidota</taxon>
        <taxon>Bacteroidia</taxon>
        <taxon>Marinilabiliales</taxon>
        <taxon>Marinilabiliaceae</taxon>
        <taxon>Geofilum</taxon>
    </lineage>
</organism>
<dbReference type="Pfam" id="PF18990">
    <property type="entry name" value="DUF5723"/>
    <property type="match status" value="1"/>
</dbReference>
<evidence type="ECO:0000313" key="2">
    <source>
        <dbReference type="EMBL" id="GAO28910.1"/>
    </source>
</evidence>
<feature type="domain" description="DUF5723" evidence="1">
    <location>
        <begin position="17"/>
        <end position="322"/>
    </location>
</feature>
<name>A0A0E9LVN4_9BACT</name>
<evidence type="ECO:0000313" key="3">
    <source>
        <dbReference type="Proteomes" id="UP000032900"/>
    </source>
</evidence>
<dbReference type="EMBL" id="BAZW01000005">
    <property type="protein sequence ID" value="GAO28910.1"/>
    <property type="molecule type" value="Genomic_DNA"/>
</dbReference>
<comment type="caution">
    <text evidence="2">The sequence shown here is derived from an EMBL/GenBank/DDBJ whole genome shotgun (WGS) entry which is preliminary data.</text>
</comment>
<gene>
    <name evidence="2" type="ORF">JCM15548_11050</name>
</gene>
<dbReference type="STRING" id="1236989.JCM15548_11050"/>
<dbReference type="InterPro" id="IPR043781">
    <property type="entry name" value="DUF5723"/>
</dbReference>
<keyword evidence="3" id="KW-1185">Reference proteome</keyword>
<proteinExistence type="predicted"/>